<proteinExistence type="predicted"/>
<evidence type="ECO:0000313" key="2">
    <source>
        <dbReference type="Proteomes" id="UP000268014"/>
    </source>
</evidence>
<gene>
    <name evidence="1" type="ORF">HPLM_LOCUS4818</name>
</gene>
<keyword evidence="2" id="KW-1185">Reference proteome</keyword>
<dbReference type="SUPFAM" id="SSF52058">
    <property type="entry name" value="L domain-like"/>
    <property type="match status" value="1"/>
</dbReference>
<reference evidence="3" key="1">
    <citation type="submission" date="2017-02" db="UniProtKB">
        <authorList>
            <consortium name="WormBaseParasite"/>
        </authorList>
    </citation>
    <scope>IDENTIFICATION</scope>
</reference>
<dbReference type="AlphaFoldDB" id="A0A0N4W4K3"/>
<dbReference type="WBParaSite" id="HPLM_0000482601-mRNA-1">
    <property type="protein sequence ID" value="HPLM_0000482601-mRNA-1"/>
    <property type="gene ID" value="HPLM_0000482601"/>
</dbReference>
<dbReference type="Proteomes" id="UP000268014">
    <property type="component" value="Unassembled WGS sequence"/>
</dbReference>
<dbReference type="EMBL" id="UZAF01016255">
    <property type="protein sequence ID" value="VDO24076.1"/>
    <property type="molecule type" value="Genomic_DNA"/>
</dbReference>
<evidence type="ECO:0000313" key="1">
    <source>
        <dbReference type="EMBL" id="VDO24076.1"/>
    </source>
</evidence>
<name>A0A0N4W4K3_HAEPC</name>
<sequence>MKFEEKETLIIVKNNPLIPHSVIASLRILCQFCDIQYYKSKCDGLTSIGSAEEFVNMCAGQLVITVKGSTVIDQQLTETQVNQQLTETQVNQVFSNAYEVHMCLSVSSTLIQNLTFPNLMRWKSCRKGQPALSVKNNVRLTHLGFPSCTMKGCIDHAVISGNPVLSQQQQSTVGQWCNTCDFGQGQGLFSFGSS</sequence>
<dbReference type="OMA" id="KLERWTT"/>
<organism evidence="3">
    <name type="scientific">Haemonchus placei</name>
    <name type="common">Barber's pole worm</name>
    <dbReference type="NCBI Taxonomy" id="6290"/>
    <lineage>
        <taxon>Eukaryota</taxon>
        <taxon>Metazoa</taxon>
        <taxon>Ecdysozoa</taxon>
        <taxon>Nematoda</taxon>
        <taxon>Chromadorea</taxon>
        <taxon>Rhabditida</taxon>
        <taxon>Rhabditina</taxon>
        <taxon>Rhabditomorpha</taxon>
        <taxon>Strongyloidea</taxon>
        <taxon>Trichostrongylidae</taxon>
        <taxon>Haemonchus</taxon>
    </lineage>
</organism>
<evidence type="ECO:0000313" key="3">
    <source>
        <dbReference type="WBParaSite" id="HPLM_0000482601-mRNA-1"/>
    </source>
</evidence>
<dbReference type="InterPro" id="IPR036941">
    <property type="entry name" value="Rcpt_L-dom_sf"/>
</dbReference>
<accession>A0A0N4W4K3</accession>
<protein>
    <submittedName>
        <fullName evidence="3">Recep_L_domain domain-containing protein</fullName>
    </submittedName>
</protein>
<dbReference type="STRING" id="6290.A0A0N4W4K3"/>
<dbReference type="Gene3D" id="3.80.20.20">
    <property type="entry name" value="Receptor L-domain"/>
    <property type="match status" value="1"/>
</dbReference>
<reference evidence="1 2" key="2">
    <citation type="submission" date="2018-11" db="EMBL/GenBank/DDBJ databases">
        <authorList>
            <consortium name="Pathogen Informatics"/>
        </authorList>
    </citation>
    <scope>NUCLEOTIDE SEQUENCE [LARGE SCALE GENOMIC DNA]</scope>
    <source>
        <strain evidence="1 2">MHpl1</strain>
    </source>
</reference>